<feature type="compositionally biased region" description="Acidic residues" evidence="1">
    <location>
        <begin position="121"/>
        <end position="131"/>
    </location>
</feature>
<keyword evidence="3" id="KW-1185">Reference proteome</keyword>
<gene>
    <name evidence="2" type="ORF">LIER_40141</name>
</gene>
<evidence type="ECO:0008006" key="4">
    <source>
        <dbReference type="Google" id="ProtNLM"/>
    </source>
</evidence>
<name>A0AAV3QQ92_LITER</name>
<comment type="caution">
    <text evidence="2">The sequence shown here is derived from an EMBL/GenBank/DDBJ whole genome shotgun (WGS) entry which is preliminary data.</text>
</comment>
<organism evidence="2 3">
    <name type="scientific">Lithospermum erythrorhizon</name>
    <name type="common">Purple gromwell</name>
    <name type="synonym">Lithospermum officinale var. erythrorhizon</name>
    <dbReference type="NCBI Taxonomy" id="34254"/>
    <lineage>
        <taxon>Eukaryota</taxon>
        <taxon>Viridiplantae</taxon>
        <taxon>Streptophyta</taxon>
        <taxon>Embryophyta</taxon>
        <taxon>Tracheophyta</taxon>
        <taxon>Spermatophyta</taxon>
        <taxon>Magnoliopsida</taxon>
        <taxon>eudicotyledons</taxon>
        <taxon>Gunneridae</taxon>
        <taxon>Pentapetalae</taxon>
        <taxon>asterids</taxon>
        <taxon>lamiids</taxon>
        <taxon>Boraginales</taxon>
        <taxon>Boraginaceae</taxon>
        <taxon>Boraginoideae</taxon>
        <taxon>Lithospermeae</taxon>
        <taxon>Lithospermum</taxon>
    </lineage>
</organism>
<protein>
    <recommendedName>
        <fullName evidence="4">DUF4283 domain-containing protein</fullName>
    </recommendedName>
</protein>
<evidence type="ECO:0000313" key="2">
    <source>
        <dbReference type="EMBL" id="GAA0166199.1"/>
    </source>
</evidence>
<dbReference type="Proteomes" id="UP001454036">
    <property type="component" value="Unassembled WGS sequence"/>
</dbReference>
<evidence type="ECO:0000313" key="3">
    <source>
        <dbReference type="Proteomes" id="UP001454036"/>
    </source>
</evidence>
<reference evidence="2 3" key="1">
    <citation type="submission" date="2024-01" db="EMBL/GenBank/DDBJ databases">
        <title>The complete chloroplast genome sequence of Lithospermum erythrorhizon: insights into the phylogenetic relationship among Boraginaceae species and the maternal lineages of purple gromwells.</title>
        <authorList>
            <person name="Okada T."/>
            <person name="Watanabe K."/>
        </authorList>
    </citation>
    <scope>NUCLEOTIDE SEQUENCE [LARGE SCALE GENOMIC DNA]</scope>
</reference>
<sequence>MHDPYNVNGALLLLDRWIQNLFLQTFTVNFINIWVQIHGVPIEYFEYDNIYRIGGMAREVIAVEWTSMSSIYSQAVCTCQSKLYHSSDSNEDNNQPHDFGNDGNNGNNGNAGNKYNNGNNDSDDSDDGGEGEDPHIEGGPHIGNGVNRNPGADANQGARLEDYQSVEKGHLGHNVRNIRGRSTFVFEVGHDTLWFS</sequence>
<feature type="compositionally biased region" description="Low complexity" evidence="1">
    <location>
        <begin position="101"/>
        <end position="120"/>
    </location>
</feature>
<feature type="region of interest" description="Disordered" evidence="1">
    <location>
        <begin position="85"/>
        <end position="155"/>
    </location>
</feature>
<accession>A0AAV3QQ92</accession>
<dbReference type="EMBL" id="BAABME010022616">
    <property type="protein sequence ID" value="GAA0166199.1"/>
    <property type="molecule type" value="Genomic_DNA"/>
</dbReference>
<dbReference type="AlphaFoldDB" id="A0AAV3QQ92"/>
<evidence type="ECO:0000256" key="1">
    <source>
        <dbReference type="SAM" id="MobiDB-lite"/>
    </source>
</evidence>
<proteinExistence type="predicted"/>